<feature type="domain" description="Cytochrome oxidase subunit II transmembrane region profile" evidence="19">
    <location>
        <begin position="18"/>
        <end position="117"/>
    </location>
</feature>
<evidence type="ECO:0000256" key="1">
    <source>
        <dbReference type="ARBA" id="ARBA00004459"/>
    </source>
</evidence>
<evidence type="ECO:0000313" key="21">
    <source>
        <dbReference type="Proteomes" id="UP000832034"/>
    </source>
</evidence>
<evidence type="ECO:0000256" key="5">
    <source>
        <dbReference type="ARBA" id="ARBA00022475"/>
    </source>
</evidence>
<dbReference type="SUPFAM" id="SSF81464">
    <property type="entry name" value="Cytochrome c oxidase subunit II-like, transmembrane region"/>
    <property type="match status" value="1"/>
</dbReference>
<reference evidence="20" key="2">
    <citation type="journal article" date="2022" name="Res Sq">
        <title>Evolution of multicellular longitudinally dividing oral cavity symbionts (Neisseriaceae).</title>
        <authorList>
            <person name="Nyongesa S."/>
            <person name="Weber P."/>
            <person name="Bernet E."/>
            <person name="Pullido F."/>
            <person name="Nieckarz M."/>
            <person name="Delaby M."/>
            <person name="Nieves C."/>
            <person name="Viehboeck T."/>
            <person name="Krause N."/>
            <person name="Rivera-Millot A."/>
            <person name="Nakamura A."/>
            <person name="Vischer N."/>
            <person name="VanNieuwenhze M."/>
            <person name="Brun Y."/>
            <person name="Cava F."/>
            <person name="Bulgheresi S."/>
            <person name="Veyrier F."/>
        </authorList>
    </citation>
    <scope>NUCLEOTIDE SEQUENCE</scope>
    <source>
        <strain evidence="20">SAG 1488-6</strain>
    </source>
</reference>
<evidence type="ECO:0000256" key="16">
    <source>
        <dbReference type="SAM" id="MobiDB-lite"/>
    </source>
</evidence>
<evidence type="ECO:0000256" key="14">
    <source>
        <dbReference type="ARBA" id="ARBA00023288"/>
    </source>
</evidence>
<evidence type="ECO:0000259" key="19">
    <source>
        <dbReference type="PROSITE" id="PS50999"/>
    </source>
</evidence>
<name>A0ABY4EBC5_VITST</name>
<dbReference type="Gene3D" id="2.60.40.420">
    <property type="entry name" value="Cupredoxins - blue copper proteins"/>
    <property type="match status" value="1"/>
</dbReference>
<keyword evidence="9 15" id="KW-0249">Electron transport</keyword>
<evidence type="ECO:0000256" key="8">
    <source>
        <dbReference type="ARBA" id="ARBA00022729"/>
    </source>
</evidence>
<feature type="domain" description="Cytochrome oxidase subunit II copper A binding" evidence="18">
    <location>
        <begin position="123"/>
        <end position="235"/>
    </location>
</feature>
<evidence type="ECO:0000313" key="20">
    <source>
        <dbReference type="EMBL" id="UOO93055.1"/>
    </source>
</evidence>
<dbReference type="PIRSF" id="PIRSF000292">
    <property type="entry name" value="Ubi_od_II"/>
    <property type="match status" value="1"/>
</dbReference>
<feature type="transmembrane region" description="Helical" evidence="17">
    <location>
        <begin position="89"/>
        <end position="109"/>
    </location>
</feature>
<evidence type="ECO:0000256" key="11">
    <source>
        <dbReference type="ARBA" id="ARBA00023002"/>
    </source>
</evidence>
<keyword evidence="10 17" id="KW-1133">Transmembrane helix</keyword>
<keyword evidence="7 17" id="KW-0812">Transmembrane</keyword>
<evidence type="ECO:0000256" key="17">
    <source>
        <dbReference type="SAM" id="Phobius"/>
    </source>
</evidence>
<keyword evidence="6 15" id="KW-0679">Respiratory chain</keyword>
<dbReference type="PROSITE" id="PS51257">
    <property type="entry name" value="PROKAR_LIPOPROTEIN"/>
    <property type="match status" value="1"/>
</dbReference>
<dbReference type="Pfam" id="PF00116">
    <property type="entry name" value="COX2"/>
    <property type="match status" value="1"/>
</dbReference>
<dbReference type="Pfam" id="PF06481">
    <property type="entry name" value="COX_ARM"/>
    <property type="match status" value="1"/>
</dbReference>
<dbReference type="PROSITE" id="PS50999">
    <property type="entry name" value="COX2_TM"/>
    <property type="match status" value="1"/>
</dbReference>
<gene>
    <name evidence="20" type="primary">cyoA</name>
    <name evidence="20" type="ORF">LVJ81_03215</name>
</gene>
<evidence type="ECO:0000256" key="6">
    <source>
        <dbReference type="ARBA" id="ARBA00022660"/>
    </source>
</evidence>
<evidence type="ECO:0000256" key="4">
    <source>
        <dbReference type="ARBA" id="ARBA00022448"/>
    </source>
</evidence>
<keyword evidence="21" id="KW-1185">Reference proteome</keyword>
<dbReference type="PANTHER" id="PTHR22888:SF18">
    <property type="entry name" value="CYTOCHROME BO(3) UBIQUINOL OXIDASE SUBUNIT 2"/>
    <property type="match status" value="1"/>
</dbReference>
<evidence type="ECO:0000256" key="2">
    <source>
        <dbReference type="ARBA" id="ARBA00004651"/>
    </source>
</evidence>
<dbReference type="InterPro" id="IPR006333">
    <property type="entry name" value="Cyt_o_ubiquinol_oxidase_su2"/>
</dbReference>
<accession>A0ABY4EBC5</accession>
<keyword evidence="8" id="KW-0732">Signal</keyword>
<dbReference type="InterPro" id="IPR010514">
    <property type="entry name" value="COX_ARM"/>
</dbReference>
<dbReference type="Gene3D" id="1.10.287.90">
    <property type="match status" value="1"/>
</dbReference>
<keyword evidence="12 15" id="KW-0472">Membrane</keyword>
<keyword evidence="5 15" id="KW-1003">Cell membrane</keyword>
<feature type="transmembrane region" description="Helical" evidence="17">
    <location>
        <begin position="39"/>
        <end position="64"/>
    </location>
</feature>
<evidence type="ECO:0000256" key="3">
    <source>
        <dbReference type="ARBA" id="ARBA00007866"/>
    </source>
</evidence>
<dbReference type="PANTHER" id="PTHR22888">
    <property type="entry name" value="CYTOCHROME C OXIDASE, SUBUNIT II"/>
    <property type="match status" value="1"/>
</dbReference>
<evidence type="ECO:0000259" key="18">
    <source>
        <dbReference type="PROSITE" id="PS50857"/>
    </source>
</evidence>
<dbReference type="NCBIfam" id="TIGR01433">
    <property type="entry name" value="CyoA"/>
    <property type="match status" value="1"/>
</dbReference>
<protein>
    <recommendedName>
        <fullName evidence="15">Ubiquinol oxidase subunit 2</fullName>
    </recommendedName>
</protein>
<reference evidence="20" key="1">
    <citation type="submission" date="2021-12" db="EMBL/GenBank/DDBJ databases">
        <authorList>
            <person name="Veyrier F.J."/>
        </authorList>
    </citation>
    <scope>NUCLEOTIDE SEQUENCE</scope>
    <source>
        <strain evidence="20">SAG 1488-6</strain>
    </source>
</reference>
<dbReference type="InterPro" id="IPR036257">
    <property type="entry name" value="Cyt_c_oxidase_su2_TM_sf"/>
</dbReference>
<dbReference type="InterPro" id="IPR011759">
    <property type="entry name" value="Cyt_c_oxidase_su2_TM_dom"/>
</dbReference>
<feature type="compositionally biased region" description="Low complexity" evidence="16">
    <location>
        <begin position="306"/>
        <end position="325"/>
    </location>
</feature>
<evidence type="ECO:0000256" key="7">
    <source>
        <dbReference type="ARBA" id="ARBA00022692"/>
    </source>
</evidence>
<comment type="similarity">
    <text evidence="3 15">Belongs to the cytochrome c oxidase subunit 2 family.</text>
</comment>
<dbReference type="InterPro" id="IPR002429">
    <property type="entry name" value="CcO_II-like_C"/>
</dbReference>
<sequence>MKQMIQVLSFITLAALLAGCGEGYVLIDSKGQVGIEQRNLIYIQIVMMLLVVIPAIAMSLWFAWKYRHNNKAVEKEYAPNWDYSHKIEMWVWAVPCIIILIMAVISWRATHKLDPYRPLDSDKEHIQIQAIAAPYQWVFVYPNENIATVNEIYFPDNQPVNFVITSDFSMNSFFIPQLGGQVYAMAGMKTQLHLIANEQGVYEGTSANYSGHGFSKMKFKAHAVSGAEYENWIKQVKASQNTLTMQKFKSLQEPVRQTTVGVPHVKRTESPKPEPVQYFGTVENNLFQNIVDQYMRSKHLSQSVNSSSEPVATSAPVAASAAGGN</sequence>
<dbReference type="InterPro" id="IPR045187">
    <property type="entry name" value="CcO_II"/>
</dbReference>
<dbReference type="Proteomes" id="UP000832034">
    <property type="component" value="Chromosome"/>
</dbReference>
<evidence type="ECO:0000256" key="9">
    <source>
        <dbReference type="ARBA" id="ARBA00022982"/>
    </source>
</evidence>
<keyword evidence="4 15" id="KW-0813">Transport</keyword>
<evidence type="ECO:0000256" key="10">
    <source>
        <dbReference type="ARBA" id="ARBA00022989"/>
    </source>
</evidence>
<feature type="region of interest" description="Disordered" evidence="16">
    <location>
        <begin position="301"/>
        <end position="325"/>
    </location>
</feature>
<keyword evidence="14" id="KW-0449">Lipoprotein</keyword>
<evidence type="ECO:0000256" key="12">
    <source>
        <dbReference type="ARBA" id="ARBA00023136"/>
    </source>
</evidence>
<proteinExistence type="inferred from homology"/>
<dbReference type="PROSITE" id="PS50857">
    <property type="entry name" value="COX2_CUA"/>
    <property type="match status" value="1"/>
</dbReference>
<evidence type="ECO:0000256" key="15">
    <source>
        <dbReference type="PIRNR" id="PIRNR000292"/>
    </source>
</evidence>
<keyword evidence="13" id="KW-0564">Palmitate</keyword>
<dbReference type="CDD" id="cd04212">
    <property type="entry name" value="CuRO_UO_II"/>
    <property type="match status" value="1"/>
</dbReference>
<dbReference type="SUPFAM" id="SSF49503">
    <property type="entry name" value="Cupredoxins"/>
    <property type="match status" value="1"/>
</dbReference>
<dbReference type="RefSeq" id="WP_040755708.1">
    <property type="nucleotide sequence ID" value="NZ_CP091512.1"/>
</dbReference>
<dbReference type="EMBL" id="CP091512">
    <property type="protein sequence ID" value="UOO93055.1"/>
    <property type="molecule type" value="Genomic_DNA"/>
</dbReference>
<keyword evidence="11 15" id="KW-0560">Oxidoreductase</keyword>
<organism evidence="20 21">
    <name type="scientific">Vitreoscilla stercoraria</name>
    <dbReference type="NCBI Taxonomy" id="61"/>
    <lineage>
        <taxon>Bacteria</taxon>
        <taxon>Pseudomonadati</taxon>
        <taxon>Pseudomonadota</taxon>
        <taxon>Betaproteobacteria</taxon>
        <taxon>Neisseriales</taxon>
        <taxon>Neisseriaceae</taxon>
        <taxon>Vitreoscilla</taxon>
    </lineage>
</organism>
<dbReference type="InterPro" id="IPR034227">
    <property type="entry name" value="CuRO_UO_II"/>
</dbReference>
<evidence type="ECO:0000256" key="13">
    <source>
        <dbReference type="ARBA" id="ARBA00023139"/>
    </source>
</evidence>
<dbReference type="InterPro" id="IPR008972">
    <property type="entry name" value="Cupredoxin"/>
</dbReference>
<comment type="subcellular location">
    <subcellularLocation>
        <location evidence="2">Cell membrane</location>
        <topology evidence="2">Multi-pass membrane protein</topology>
    </subcellularLocation>
    <subcellularLocation>
        <location evidence="1">Cell outer membrane</location>
        <topology evidence="1">Lipid-anchor</topology>
    </subcellularLocation>
</comment>